<comment type="similarity">
    <text evidence="1">Belongs to the PPR family. P subfamily.</text>
</comment>
<dbReference type="AlphaFoldDB" id="A0A426XMS8"/>
<feature type="repeat" description="PPR" evidence="3">
    <location>
        <begin position="352"/>
        <end position="386"/>
    </location>
</feature>
<dbReference type="NCBIfam" id="TIGR00756">
    <property type="entry name" value="PPR"/>
    <property type="match status" value="5"/>
</dbReference>
<name>A0A426XMS8_ENSVE</name>
<feature type="repeat" description="PPR" evidence="3">
    <location>
        <begin position="247"/>
        <end position="281"/>
    </location>
</feature>
<dbReference type="PANTHER" id="PTHR47941">
    <property type="entry name" value="PENTATRICOPEPTIDE REPEAT-CONTAINING PROTEIN 3, MITOCHONDRIAL"/>
    <property type="match status" value="1"/>
</dbReference>
<protein>
    <recommendedName>
        <fullName evidence="4">Pentatricopeptide repeat-containing protein-mitochondrial domain-containing protein</fullName>
    </recommendedName>
</protein>
<gene>
    <name evidence="5" type="ORF">B296_00046245</name>
</gene>
<organism evidence="5 6">
    <name type="scientific">Ensete ventricosum</name>
    <name type="common">Abyssinian banana</name>
    <name type="synonym">Musa ensete</name>
    <dbReference type="NCBI Taxonomy" id="4639"/>
    <lineage>
        <taxon>Eukaryota</taxon>
        <taxon>Viridiplantae</taxon>
        <taxon>Streptophyta</taxon>
        <taxon>Embryophyta</taxon>
        <taxon>Tracheophyta</taxon>
        <taxon>Spermatophyta</taxon>
        <taxon>Magnoliopsida</taxon>
        <taxon>Liliopsida</taxon>
        <taxon>Zingiberales</taxon>
        <taxon>Musaceae</taxon>
        <taxon>Ensete</taxon>
    </lineage>
</organism>
<feature type="repeat" description="PPR" evidence="3">
    <location>
        <begin position="387"/>
        <end position="421"/>
    </location>
</feature>
<keyword evidence="2" id="KW-0677">Repeat</keyword>
<feature type="repeat" description="PPR" evidence="3">
    <location>
        <begin position="177"/>
        <end position="211"/>
    </location>
</feature>
<feature type="repeat" description="PPR" evidence="3">
    <location>
        <begin position="282"/>
        <end position="316"/>
    </location>
</feature>
<evidence type="ECO:0000259" key="4">
    <source>
        <dbReference type="Pfam" id="PF23276"/>
    </source>
</evidence>
<evidence type="ECO:0000256" key="3">
    <source>
        <dbReference type="PROSITE-ProRule" id="PRU00708"/>
    </source>
</evidence>
<dbReference type="PROSITE" id="PS51375">
    <property type="entry name" value="PPR"/>
    <property type="match status" value="7"/>
</dbReference>
<proteinExistence type="inferred from homology"/>
<accession>A0A426XMS8</accession>
<dbReference type="InterPro" id="IPR002885">
    <property type="entry name" value="PPR_rpt"/>
</dbReference>
<dbReference type="SUPFAM" id="SSF81901">
    <property type="entry name" value="HCP-like"/>
    <property type="match status" value="1"/>
</dbReference>
<dbReference type="Gene3D" id="1.25.40.10">
    <property type="entry name" value="Tetratricopeptide repeat domain"/>
    <property type="match status" value="2"/>
</dbReference>
<feature type="domain" description="Pentatricopeptide repeat-containing protein-mitochondrial" evidence="4">
    <location>
        <begin position="170"/>
        <end position="267"/>
    </location>
</feature>
<evidence type="ECO:0000313" key="5">
    <source>
        <dbReference type="EMBL" id="RRT40786.1"/>
    </source>
</evidence>
<dbReference type="Proteomes" id="UP000287651">
    <property type="component" value="Unassembled WGS sequence"/>
</dbReference>
<dbReference type="Pfam" id="PF23276">
    <property type="entry name" value="TPR_24"/>
    <property type="match status" value="1"/>
</dbReference>
<sequence length="430" mass="48475">MAMHSSSVRYIGMRPWGWAASPHKGQWQQRFGVLQAIQTFKKKVAEEPNDGANYLSILIDCFRSYDAELSPSAYSFIIRYLFQRHMLSHLPPVLDRLEKAERFDVPERIFVGVIQRFGRANRLHDAVDIFRRIPNFRCTPSVISLNALLTVLCKSKEGLVLVGDVLLKSPEMNIRLEASTFRILIKALCRNGKLNSAIEILSMMSLHECTPDAKLYSLVLCSLCKQAGSDQVVQFLEEMRNAGFLPNALEYNSVIGVLIKEGKANDAYSFITLMRLEGKRPDITSYNSILDGFILANDFQKADELFDEMLVIGLFPNSATYNSYINGLCKQDNLEQSRRMITCMERAGCKPGIETFNTLLAGYAKVGDMAKAKELMNEALEKGCQWNSHTYEILIDGFISKDEKEEARQLLMEMISKGLTPVSSTSNALT</sequence>
<evidence type="ECO:0000256" key="1">
    <source>
        <dbReference type="ARBA" id="ARBA00007626"/>
    </source>
</evidence>
<dbReference type="InterPro" id="IPR011990">
    <property type="entry name" value="TPR-like_helical_dom_sf"/>
</dbReference>
<dbReference type="InterPro" id="IPR057027">
    <property type="entry name" value="TPR_mt"/>
</dbReference>
<evidence type="ECO:0000256" key="2">
    <source>
        <dbReference type="ARBA" id="ARBA00022737"/>
    </source>
</evidence>
<feature type="repeat" description="PPR" evidence="3">
    <location>
        <begin position="212"/>
        <end position="246"/>
    </location>
</feature>
<dbReference type="Pfam" id="PF13041">
    <property type="entry name" value="PPR_2"/>
    <property type="match status" value="2"/>
</dbReference>
<evidence type="ECO:0000313" key="6">
    <source>
        <dbReference type="Proteomes" id="UP000287651"/>
    </source>
</evidence>
<reference evidence="5 6" key="1">
    <citation type="journal article" date="2014" name="Agronomy (Basel)">
        <title>A Draft Genome Sequence for Ensete ventricosum, the Drought-Tolerant Tree Against Hunger.</title>
        <authorList>
            <person name="Harrison J."/>
            <person name="Moore K.A."/>
            <person name="Paszkiewicz K."/>
            <person name="Jones T."/>
            <person name="Grant M."/>
            <person name="Ambacheew D."/>
            <person name="Muzemil S."/>
            <person name="Studholme D.J."/>
        </authorList>
    </citation>
    <scope>NUCLEOTIDE SEQUENCE [LARGE SCALE GENOMIC DNA]</scope>
</reference>
<comment type="caution">
    <text evidence="5">The sequence shown here is derived from an EMBL/GenBank/DDBJ whole genome shotgun (WGS) entry which is preliminary data.</text>
</comment>
<dbReference type="EMBL" id="AMZH03019108">
    <property type="protein sequence ID" value="RRT40786.1"/>
    <property type="molecule type" value="Genomic_DNA"/>
</dbReference>
<feature type="repeat" description="PPR" evidence="3">
    <location>
        <begin position="317"/>
        <end position="351"/>
    </location>
</feature>